<dbReference type="PROSITE" id="PS50850">
    <property type="entry name" value="MFS"/>
    <property type="match status" value="1"/>
</dbReference>
<keyword evidence="9" id="KW-1185">Reference proteome</keyword>
<dbReference type="InterPro" id="IPR036259">
    <property type="entry name" value="MFS_trans_sf"/>
</dbReference>
<dbReference type="InterPro" id="IPR011701">
    <property type="entry name" value="MFS"/>
</dbReference>
<evidence type="ECO:0000256" key="4">
    <source>
        <dbReference type="ARBA" id="ARBA00022989"/>
    </source>
</evidence>
<keyword evidence="4 6" id="KW-1133">Transmembrane helix</keyword>
<dbReference type="SUPFAM" id="SSF103473">
    <property type="entry name" value="MFS general substrate transporter"/>
    <property type="match status" value="1"/>
</dbReference>
<sequence length="399" mass="41006">MSVPEVQQPGAIEGGAGLRRVLVMLCLSQITSWGILYYAFPVLAPSISADTGWSPAAVTAGFSLAQLVSAAVGVPLGHVLDRRGPRVVMTVGSTVAVVAVVGMATARSLPWFIGAWVLIGATMAAVLYQPAFAALTRWYGERRVQALTAVTLIGGLASTVFAPLTASIAEHLDWRGTYLVLAALLAVITIPAHLLGLGRPWPPHRQQVGHDPSAVARSRPFIVLVVALGLGSFAVYAVVVALVPLLTERGLSTTTAAWALGLGGVGQVLGRLGYARFARAAGVRTRTVVVLLAASATTLLLGLLPGPTLLLIAASVLAGTARGVFTLVQATAISDRWGTAHYGRLNGLLQAPMAVTAAIAPWVAIALTGALGGYPEVFIALAVVGVVAAGVSWKSVPPP</sequence>
<reference evidence="9" key="1">
    <citation type="journal article" date="2019" name="Int. J. Syst. Evol. Microbiol.">
        <title>The Global Catalogue of Microorganisms (GCM) 10K type strain sequencing project: providing services to taxonomists for standard genome sequencing and annotation.</title>
        <authorList>
            <consortium name="The Broad Institute Genomics Platform"/>
            <consortium name="The Broad Institute Genome Sequencing Center for Infectious Disease"/>
            <person name="Wu L."/>
            <person name="Ma J."/>
        </authorList>
    </citation>
    <scope>NUCLEOTIDE SEQUENCE [LARGE SCALE GENOMIC DNA]</scope>
    <source>
        <strain evidence="9">CGMCC 4.7246</strain>
    </source>
</reference>
<feature type="transmembrane region" description="Helical" evidence="6">
    <location>
        <begin position="348"/>
        <end position="371"/>
    </location>
</feature>
<dbReference type="Pfam" id="PF07690">
    <property type="entry name" value="MFS_1"/>
    <property type="match status" value="1"/>
</dbReference>
<feature type="transmembrane region" description="Helical" evidence="6">
    <location>
        <begin position="111"/>
        <end position="135"/>
    </location>
</feature>
<feature type="transmembrane region" description="Helical" evidence="6">
    <location>
        <begin position="87"/>
        <end position="105"/>
    </location>
</feature>
<dbReference type="PANTHER" id="PTHR43385">
    <property type="entry name" value="RIBOFLAVIN TRANSPORTER RIBJ"/>
    <property type="match status" value="1"/>
</dbReference>
<evidence type="ECO:0000256" key="2">
    <source>
        <dbReference type="ARBA" id="ARBA00022448"/>
    </source>
</evidence>
<proteinExistence type="predicted"/>
<dbReference type="PANTHER" id="PTHR43385:SF1">
    <property type="entry name" value="RIBOFLAVIN TRANSPORTER RIBJ"/>
    <property type="match status" value="1"/>
</dbReference>
<keyword evidence="2" id="KW-0813">Transport</keyword>
<dbReference type="Proteomes" id="UP001596220">
    <property type="component" value="Unassembled WGS sequence"/>
</dbReference>
<feature type="transmembrane region" description="Helical" evidence="6">
    <location>
        <begin position="178"/>
        <end position="197"/>
    </location>
</feature>
<feature type="transmembrane region" description="Helical" evidence="6">
    <location>
        <begin position="221"/>
        <end position="243"/>
    </location>
</feature>
<dbReference type="InterPro" id="IPR052983">
    <property type="entry name" value="MFS_Riboflavin_Transporter"/>
</dbReference>
<dbReference type="EMBL" id="JBHSQO010000019">
    <property type="protein sequence ID" value="MFC6091558.1"/>
    <property type="molecule type" value="Genomic_DNA"/>
</dbReference>
<keyword evidence="5 6" id="KW-0472">Membrane</keyword>
<evidence type="ECO:0000313" key="8">
    <source>
        <dbReference type="EMBL" id="MFC6091558.1"/>
    </source>
</evidence>
<evidence type="ECO:0000313" key="9">
    <source>
        <dbReference type="Proteomes" id="UP001596220"/>
    </source>
</evidence>
<dbReference type="InterPro" id="IPR020846">
    <property type="entry name" value="MFS_dom"/>
</dbReference>
<organism evidence="8 9">
    <name type="scientific">Saccharothrix lopnurensis</name>
    <dbReference type="NCBI Taxonomy" id="1670621"/>
    <lineage>
        <taxon>Bacteria</taxon>
        <taxon>Bacillati</taxon>
        <taxon>Actinomycetota</taxon>
        <taxon>Actinomycetes</taxon>
        <taxon>Pseudonocardiales</taxon>
        <taxon>Pseudonocardiaceae</taxon>
        <taxon>Saccharothrix</taxon>
    </lineage>
</organism>
<feature type="transmembrane region" description="Helical" evidence="6">
    <location>
        <begin position="377"/>
        <end position="396"/>
    </location>
</feature>
<feature type="transmembrane region" description="Helical" evidence="6">
    <location>
        <begin position="286"/>
        <end position="304"/>
    </location>
</feature>
<evidence type="ECO:0000256" key="5">
    <source>
        <dbReference type="ARBA" id="ARBA00023136"/>
    </source>
</evidence>
<feature type="transmembrane region" description="Helical" evidence="6">
    <location>
        <begin position="60"/>
        <end position="80"/>
    </location>
</feature>
<gene>
    <name evidence="8" type="ORF">ACFP3R_19990</name>
</gene>
<feature type="transmembrane region" description="Helical" evidence="6">
    <location>
        <begin position="255"/>
        <end position="274"/>
    </location>
</feature>
<comment type="caution">
    <text evidence="8">The sequence shown here is derived from an EMBL/GenBank/DDBJ whole genome shotgun (WGS) entry which is preliminary data.</text>
</comment>
<dbReference type="Gene3D" id="1.20.1250.20">
    <property type="entry name" value="MFS general substrate transporter like domains"/>
    <property type="match status" value="2"/>
</dbReference>
<feature type="transmembrane region" description="Helical" evidence="6">
    <location>
        <begin position="147"/>
        <end position="166"/>
    </location>
</feature>
<protein>
    <submittedName>
        <fullName evidence="8">MFS transporter</fullName>
    </submittedName>
</protein>
<accession>A0ABW1P7G8</accession>
<comment type="subcellular location">
    <subcellularLocation>
        <location evidence="1">Cell membrane</location>
        <topology evidence="1">Multi-pass membrane protein</topology>
    </subcellularLocation>
</comment>
<dbReference type="RefSeq" id="WP_380637785.1">
    <property type="nucleotide sequence ID" value="NZ_JBHSQO010000019.1"/>
</dbReference>
<feature type="transmembrane region" description="Helical" evidence="6">
    <location>
        <begin position="310"/>
        <end position="328"/>
    </location>
</feature>
<feature type="transmembrane region" description="Helical" evidence="6">
    <location>
        <begin position="21"/>
        <end position="40"/>
    </location>
</feature>
<feature type="domain" description="Major facilitator superfamily (MFS) profile" evidence="7">
    <location>
        <begin position="220"/>
        <end position="399"/>
    </location>
</feature>
<evidence type="ECO:0000256" key="6">
    <source>
        <dbReference type="SAM" id="Phobius"/>
    </source>
</evidence>
<name>A0ABW1P7G8_9PSEU</name>
<evidence type="ECO:0000256" key="3">
    <source>
        <dbReference type="ARBA" id="ARBA00022692"/>
    </source>
</evidence>
<keyword evidence="3 6" id="KW-0812">Transmembrane</keyword>
<evidence type="ECO:0000256" key="1">
    <source>
        <dbReference type="ARBA" id="ARBA00004651"/>
    </source>
</evidence>
<evidence type="ECO:0000259" key="7">
    <source>
        <dbReference type="PROSITE" id="PS50850"/>
    </source>
</evidence>